<evidence type="ECO:0000313" key="5">
    <source>
        <dbReference type="Proteomes" id="UP000044806"/>
    </source>
</evidence>
<evidence type="ECO:0000313" key="6">
    <source>
        <dbReference type="Proteomes" id="UP000046067"/>
    </source>
</evidence>
<gene>
    <name evidence="1" type="ORF">ERS013165_00822</name>
    <name evidence="3" type="ORF">ERS013200_03560</name>
    <name evidence="2" type="ORF">ERS013201_00295</name>
</gene>
<organism evidence="1 5">
    <name type="scientific">Vibrio cholerae</name>
    <dbReference type="NCBI Taxonomy" id="666"/>
    <lineage>
        <taxon>Bacteria</taxon>
        <taxon>Pseudomonadati</taxon>
        <taxon>Pseudomonadota</taxon>
        <taxon>Gammaproteobacteria</taxon>
        <taxon>Vibrionales</taxon>
        <taxon>Vibrionaceae</taxon>
        <taxon>Vibrio</taxon>
    </lineage>
</organism>
<accession>A0A655PIT0</accession>
<evidence type="ECO:0000313" key="1">
    <source>
        <dbReference type="EMBL" id="CSA13428.1"/>
    </source>
</evidence>
<reference evidence="4 5" key="1">
    <citation type="submission" date="2015-07" db="EMBL/GenBank/DDBJ databases">
        <authorList>
            <consortium name="Pathogen Informatics"/>
        </authorList>
    </citation>
    <scope>NUCLEOTIDE SEQUENCE [LARGE SCALE GENOMIC DNA]</scope>
    <source>
        <strain evidence="3 4">A316</strain>
        <strain evidence="2 6">A325</strain>
        <strain evidence="1 5">A51</strain>
    </source>
</reference>
<dbReference type="EMBL" id="CWOW01000003">
    <property type="protein sequence ID" value="CSA13428.1"/>
    <property type="molecule type" value="Genomic_DNA"/>
</dbReference>
<dbReference type="EMBL" id="CWQY01000037">
    <property type="protein sequence ID" value="CSD21676.1"/>
    <property type="molecule type" value="Genomic_DNA"/>
</dbReference>
<dbReference type="Proteomes" id="UP000046067">
    <property type="component" value="Unassembled WGS sequence"/>
</dbReference>
<evidence type="ECO:0000313" key="4">
    <source>
        <dbReference type="Proteomes" id="UP000041770"/>
    </source>
</evidence>
<protein>
    <submittedName>
        <fullName evidence="1">Uncharacterized protein</fullName>
    </submittedName>
</protein>
<dbReference type="EMBL" id="CWQJ01000001">
    <property type="protein sequence ID" value="CSB56314.1"/>
    <property type="molecule type" value="Genomic_DNA"/>
</dbReference>
<name>A0A655PIT0_VIBCL</name>
<evidence type="ECO:0000313" key="3">
    <source>
        <dbReference type="EMBL" id="CSD21676.1"/>
    </source>
</evidence>
<proteinExistence type="predicted"/>
<dbReference type="Proteomes" id="UP000044806">
    <property type="component" value="Unassembled WGS sequence"/>
</dbReference>
<evidence type="ECO:0000313" key="2">
    <source>
        <dbReference type="EMBL" id="CSB56314.1"/>
    </source>
</evidence>
<dbReference type="Proteomes" id="UP000041770">
    <property type="component" value="Unassembled WGS sequence"/>
</dbReference>
<sequence length="35" mass="3778">MMGDHSPPATPSRLGRVPLTTTDIEWVMISAIILA</sequence>
<dbReference type="AlphaFoldDB" id="A0A655PIT0"/>